<comment type="caution">
    <text evidence="1">The sequence shown here is derived from an EMBL/GenBank/DDBJ whole genome shotgun (WGS) entry which is preliminary data.</text>
</comment>
<sequence>MPYLAAYESLSELQMDVGGEEGNIVPVPVVSRRWLRYGRYAAAIIRDKCICYLGKSLSVYKAVLVLTSVPFLSLLDHKQSVNSIGSIVG</sequence>
<organism evidence="1 2">
    <name type="scientific">Muraenolepis orangiensis</name>
    <name type="common">Patagonian moray cod</name>
    <dbReference type="NCBI Taxonomy" id="630683"/>
    <lineage>
        <taxon>Eukaryota</taxon>
        <taxon>Metazoa</taxon>
        <taxon>Chordata</taxon>
        <taxon>Craniata</taxon>
        <taxon>Vertebrata</taxon>
        <taxon>Euteleostomi</taxon>
        <taxon>Actinopterygii</taxon>
        <taxon>Neopterygii</taxon>
        <taxon>Teleostei</taxon>
        <taxon>Neoteleostei</taxon>
        <taxon>Acanthomorphata</taxon>
        <taxon>Zeiogadaria</taxon>
        <taxon>Gadariae</taxon>
        <taxon>Gadiformes</taxon>
        <taxon>Muraenolepidoidei</taxon>
        <taxon>Muraenolepididae</taxon>
        <taxon>Muraenolepis</taxon>
    </lineage>
</organism>
<dbReference type="AlphaFoldDB" id="A0A9Q0EY23"/>
<accession>A0A9Q0EY23</accession>
<reference evidence="1" key="1">
    <citation type="submission" date="2022-07" db="EMBL/GenBank/DDBJ databases">
        <title>Chromosome-level genome of Muraenolepis orangiensis.</title>
        <authorList>
            <person name="Kim J."/>
        </authorList>
    </citation>
    <scope>NUCLEOTIDE SEQUENCE</scope>
    <source>
        <strain evidence="1">KU_S4_2022</strain>
        <tissue evidence="1">Muscle</tissue>
    </source>
</reference>
<evidence type="ECO:0000313" key="1">
    <source>
        <dbReference type="EMBL" id="KAJ3614768.1"/>
    </source>
</evidence>
<protein>
    <submittedName>
        <fullName evidence="1">Uncharacterized protein</fullName>
    </submittedName>
</protein>
<keyword evidence="2" id="KW-1185">Reference proteome</keyword>
<proteinExistence type="predicted"/>
<gene>
    <name evidence="1" type="ORF">NHX12_018338</name>
</gene>
<dbReference type="Proteomes" id="UP001148018">
    <property type="component" value="Unassembled WGS sequence"/>
</dbReference>
<dbReference type="EMBL" id="JANIIK010000034">
    <property type="protein sequence ID" value="KAJ3614768.1"/>
    <property type="molecule type" value="Genomic_DNA"/>
</dbReference>
<evidence type="ECO:0000313" key="2">
    <source>
        <dbReference type="Proteomes" id="UP001148018"/>
    </source>
</evidence>
<name>A0A9Q0EY23_9TELE</name>